<dbReference type="Proteomes" id="UP001651050">
    <property type="component" value="Unassembled WGS sequence"/>
</dbReference>
<keyword evidence="3" id="KW-1185">Reference proteome</keyword>
<dbReference type="EMBL" id="JALQCY010000005">
    <property type="protein sequence ID" value="MCK9795439.1"/>
    <property type="molecule type" value="Genomic_DNA"/>
</dbReference>
<organism evidence="2 3">
    <name type="scientific">Isoptericola peretonis</name>
    <dbReference type="NCBI Taxonomy" id="2918523"/>
    <lineage>
        <taxon>Bacteria</taxon>
        <taxon>Bacillati</taxon>
        <taxon>Actinomycetota</taxon>
        <taxon>Actinomycetes</taxon>
        <taxon>Micrococcales</taxon>
        <taxon>Promicromonosporaceae</taxon>
        <taxon>Isoptericola</taxon>
    </lineage>
</organism>
<feature type="transmembrane region" description="Helical" evidence="1">
    <location>
        <begin position="46"/>
        <end position="67"/>
    </location>
</feature>
<keyword evidence="1" id="KW-0812">Transmembrane</keyword>
<keyword evidence="1" id="KW-0472">Membrane</keyword>
<sequence length="140" mass="14729">MTSRSRSERALRAVWLLWAAGFLVGTTTHVVDLVLAGPDVYVGFPAGVRAFWVALTVIDPLVVTLLLLRRRAGVVLGVVVMVADVAVNGSVLAATGTGLAGLVPQTLFGVFVVLTARPLAAWFRAPLTSGRRPPRGGTRS</sequence>
<evidence type="ECO:0000313" key="3">
    <source>
        <dbReference type="Proteomes" id="UP001651050"/>
    </source>
</evidence>
<feature type="transmembrane region" description="Helical" evidence="1">
    <location>
        <begin position="74"/>
        <end position="94"/>
    </location>
</feature>
<name>A0ABT0J7H9_9MICO</name>
<comment type="caution">
    <text evidence="2">The sequence shown here is derived from an EMBL/GenBank/DDBJ whole genome shotgun (WGS) entry which is preliminary data.</text>
</comment>
<feature type="transmembrane region" description="Helical" evidence="1">
    <location>
        <begin position="106"/>
        <end position="125"/>
    </location>
</feature>
<evidence type="ECO:0000313" key="2">
    <source>
        <dbReference type="EMBL" id="MCK9795439.1"/>
    </source>
</evidence>
<dbReference type="RefSeq" id="WP_416345287.1">
    <property type="nucleotide sequence ID" value="NZ_JALQCY010000005.1"/>
</dbReference>
<keyword evidence="1" id="KW-1133">Transmembrane helix</keyword>
<accession>A0ABT0J7H9</accession>
<protein>
    <submittedName>
        <fullName evidence="2">Uncharacterized protein</fullName>
    </submittedName>
</protein>
<gene>
    <name evidence="2" type="ORF">M1843_16975</name>
</gene>
<evidence type="ECO:0000256" key="1">
    <source>
        <dbReference type="SAM" id="Phobius"/>
    </source>
</evidence>
<reference evidence="2 3" key="1">
    <citation type="submission" date="2022-02" db="EMBL/GenBank/DDBJ databases">
        <title>The car tank lid bacteriome: a reservoir of bacteria with potential in bioremediation of fuel.</title>
        <authorList>
            <person name="Vidal-Verdu A."/>
            <person name="Gomez-Martinez D."/>
            <person name="Latorre-Perez A."/>
            <person name="Pereto J."/>
            <person name="Porcar M."/>
        </authorList>
    </citation>
    <scope>NUCLEOTIDE SEQUENCE [LARGE SCALE GENOMIC DNA]</scope>
    <source>
        <strain evidence="2 3">4D.3</strain>
    </source>
</reference>
<proteinExistence type="predicted"/>